<dbReference type="GO" id="GO:0016787">
    <property type="term" value="F:hydrolase activity"/>
    <property type="evidence" value="ECO:0007669"/>
    <property type="project" value="UniProtKB-KW"/>
</dbReference>
<keyword evidence="4" id="KW-1185">Reference proteome</keyword>
<evidence type="ECO:0000256" key="1">
    <source>
        <dbReference type="PROSITE-ProRule" id="PRU00464"/>
    </source>
</evidence>
<dbReference type="PROSITE" id="PS51084">
    <property type="entry name" value="HIT_2"/>
    <property type="match status" value="1"/>
</dbReference>
<dbReference type="SUPFAM" id="SSF54197">
    <property type="entry name" value="HIT-like"/>
    <property type="match status" value="1"/>
</dbReference>
<protein>
    <submittedName>
        <fullName evidence="3">Diadenosine tetraphosphate (Ap4A) HIT family hydrolase</fullName>
    </submittedName>
</protein>
<dbReference type="InterPro" id="IPR036265">
    <property type="entry name" value="HIT-like_sf"/>
</dbReference>
<evidence type="ECO:0000313" key="4">
    <source>
        <dbReference type="Proteomes" id="UP001268819"/>
    </source>
</evidence>
<comment type="caution">
    <text evidence="3">The sequence shown here is derived from an EMBL/GenBank/DDBJ whole genome shotgun (WGS) entry which is preliminary data.</text>
</comment>
<feature type="short sequence motif" description="Histidine triad motif" evidence="1">
    <location>
        <begin position="143"/>
        <end position="147"/>
    </location>
</feature>
<gene>
    <name evidence="3" type="ORF">J2S66_005723</name>
</gene>
<sequence>MFEFPCSMRKNPAAPIDVEQETTTGGAMINTVQCTGADFCEEISGESDTSFTRFYEGDPPSRRIHSTENFELLVDMSPLTVGHLLLLPKKHHLSFAQVLTAHPGEAEHLIDRVVALYAETFGEPLVMEHGSSTGQENHACITHAHLHFLPVDGHAVDALMVGDGLLYEDLASISDLARPPWSDCAYFLRLYQDTCRVYHPTAAQRRQYLRSIVGKTLSIEDPEWDYAVVMRKEDLRSTMRMVVPWPERLGRSNADPGGMTTW</sequence>
<reference evidence="3 4" key="1">
    <citation type="submission" date="2023-07" db="EMBL/GenBank/DDBJ databases">
        <title>Sequencing the genomes of 1000 actinobacteria strains.</title>
        <authorList>
            <person name="Klenk H.-P."/>
        </authorList>
    </citation>
    <scope>NUCLEOTIDE SEQUENCE [LARGE SCALE GENOMIC DNA]</scope>
    <source>
        <strain evidence="3 4">DSM 43749</strain>
    </source>
</reference>
<keyword evidence="3" id="KW-0378">Hydrolase</keyword>
<evidence type="ECO:0000259" key="2">
    <source>
        <dbReference type="PROSITE" id="PS51084"/>
    </source>
</evidence>
<feature type="domain" description="HIT" evidence="2">
    <location>
        <begin position="50"/>
        <end position="160"/>
    </location>
</feature>
<dbReference type="EMBL" id="JAVDSG010000001">
    <property type="protein sequence ID" value="MDR6597339.1"/>
    <property type="molecule type" value="Genomic_DNA"/>
</dbReference>
<proteinExistence type="predicted"/>
<name>A0ABU1Q4I2_9PSEU</name>
<dbReference type="Gene3D" id="3.30.428.10">
    <property type="entry name" value="HIT-like"/>
    <property type="match status" value="1"/>
</dbReference>
<dbReference type="Proteomes" id="UP001268819">
    <property type="component" value="Unassembled WGS sequence"/>
</dbReference>
<organism evidence="3 4">
    <name type="scientific">Saccharothrix longispora</name>
    <dbReference type="NCBI Taxonomy" id="33920"/>
    <lineage>
        <taxon>Bacteria</taxon>
        <taxon>Bacillati</taxon>
        <taxon>Actinomycetota</taxon>
        <taxon>Actinomycetes</taxon>
        <taxon>Pseudonocardiales</taxon>
        <taxon>Pseudonocardiaceae</taxon>
        <taxon>Saccharothrix</taxon>
    </lineage>
</organism>
<evidence type="ECO:0000313" key="3">
    <source>
        <dbReference type="EMBL" id="MDR6597339.1"/>
    </source>
</evidence>
<accession>A0ABU1Q4I2</accession>
<dbReference type="RefSeq" id="WP_310310467.1">
    <property type="nucleotide sequence ID" value="NZ_BAAAXB010000001.1"/>
</dbReference>
<dbReference type="Pfam" id="PF01230">
    <property type="entry name" value="HIT"/>
    <property type="match status" value="1"/>
</dbReference>
<dbReference type="InterPro" id="IPR011146">
    <property type="entry name" value="HIT-like"/>
</dbReference>